<evidence type="ECO:0000313" key="4">
    <source>
        <dbReference type="Proteomes" id="UP000244225"/>
    </source>
</evidence>
<protein>
    <submittedName>
        <fullName evidence="3">Putative autotransporter adhesin-like protein</fullName>
    </submittedName>
</protein>
<feature type="chain" id="PRO_5015480662" evidence="1">
    <location>
        <begin position="19"/>
        <end position="238"/>
    </location>
</feature>
<dbReference type="Pfam" id="PF10988">
    <property type="entry name" value="DUF2807"/>
    <property type="match status" value="1"/>
</dbReference>
<dbReference type="OrthoDB" id="1442792at2"/>
<organism evidence="3 4">
    <name type="scientific">Pontibacter mucosus</name>
    <dbReference type="NCBI Taxonomy" id="1649266"/>
    <lineage>
        <taxon>Bacteria</taxon>
        <taxon>Pseudomonadati</taxon>
        <taxon>Bacteroidota</taxon>
        <taxon>Cytophagia</taxon>
        <taxon>Cytophagales</taxon>
        <taxon>Hymenobacteraceae</taxon>
        <taxon>Pontibacter</taxon>
    </lineage>
</organism>
<evidence type="ECO:0000256" key="1">
    <source>
        <dbReference type="SAM" id="SignalP"/>
    </source>
</evidence>
<keyword evidence="1" id="KW-0732">Signal</keyword>
<feature type="signal peptide" evidence="1">
    <location>
        <begin position="1"/>
        <end position="18"/>
    </location>
</feature>
<dbReference type="EMBL" id="QBKI01000002">
    <property type="protein sequence ID" value="PTX21323.1"/>
    <property type="molecule type" value="Genomic_DNA"/>
</dbReference>
<dbReference type="PROSITE" id="PS51257">
    <property type="entry name" value="PROKAR_LIPOPROTEIN"/>
    <property type="match status" value="1"/>
</dbReference>
<dbReference type="Gene3D" id="2.160.20.120">
    <property type="match status" value="1"/>
</dbReference>
<comment type="caution">
    <text evidence="3">The sequence shown here is derived from an EMBL/GenBank/DDBJ whole genome shotgun (WGS) entry which is preliminary data.</text>
</comment>
<evidence type="ECO:0000259" key="2">
    <source>
        <dbReference type="Pfam" id="PF10988"/>
    </source>
</evidence>
<proteinExistence type="predicted"/>
<reference evidence="3 4" key="1">
    <citation type="submission" date="2018-04" db="EMBL/GenBank/DDBJ databases">
        <title>Genomic Encyclopedia of Archaeal and Bacterial Type Strains, Phase II (KMG-II): from individual species to whole genera.</title>
        <authorList>
            <person name="Goeker M."/>
        </authorList>
    </citation>
    <scope>NUCLEOTIDE SEQUENCE [LARGE SCALE GENOMIC DNA]</scope>
    <source>
        <strain evidence="3 4">DSM 100162</strain>
    </source>
</reference>
<keyword evidence="4" id="KW-1185">Reference proteome</keyword>
<dbReference type="InterPro" id="IPR021255">
    <property type="entry name" value="DUF2807"/>
</dbReference>
<dbReference type="Proteomes" id="UP000244225">
    <property type="component" value="Unassembled WGS sequence"/>
</dbReference>
<feature type="domain" description="Putative auto-transporter adhesin head GIN" evidence="2">
    <location>
        <begin position="44"/>
        <end position="223"/>
    </location>
</feature>
<evidence type="ECO:0000313" key="3">
    <source>
        <dbReference type="EMBL" id="PTX21323.1"/>
    </source>
</evidence>
<dbReference type="PANTHER" id="PTHR39200:SF1">
    <property type="entry name" value="AUTO-TRANSPORTER ADHESIN HEAD GIN DOMAIN-CONTAINING PROTEIN-RELATED"/>
    <property type="match status" value="1"/>
</dbReference>
<sequence length="238" mass="25369">MKILKLPLYLSLLMLVCAFTSCNLNCLRGEGDVESRTLELERLSGVDVSGGTKVYISRGERQQVEVRGQANILNELETDINGDGTWEIGFKQCLSNHETVEVYITVPELHTARVSGSGAVELQDVFESREFKAGVSGSGKVLLRLAAEKVSARISGSGTIRAAGVADVQDISISGSGKYNAYDLNSRRAQVDISGSGRAEVAAEEELKVDVSGSGQVYYAGNPSVSSDVSGSGKVMKR</sequence>
<dbReference type="RefSeq" id="WP_108210709.1">
    <property type="nucleotide sequence ID" value="NZ_QBKI01000002.1"/>
</dbReference>
<dbReference type="AlphaFoldDB" id="A0A2T5YPT3"/>
<dbReference type="PANTHER" id="PTHR39200">
    <property type="entry name" value="HYPOTHETICAL EXPORTED PROTEIN"/>
    <property type="match status" value="1"/>
</dbReference>
<name>A0A2T5YPT3_9BACT</name>
<accession>A0A2T5YPT3</accession>
<gene>
    <name evidence="3" type="ORF">C8N40_102299</name>
</gene>